<keyword evidence="4" id="KW-1185">Reference proteome</keyword>
<accession>U5CVX5</accession>
<dbReference type="HOGENOM" id="CLU_020188_4_0_1"/>
<sequence length="569" mass="64387">MGSRPEDCASSQSFDEQRWVIQIRQHLDEYDLEEDDNGFPVSIFTVPKPLSTIKPEAFTPQLVAIGPYHHWRPELYEMQRYKLSAACRAQRQWQKSQGIKLQSVVDQISKFENRIRACYHRYLDFSCETLSWMTAVDACFLVEFLKVYGPPIHGEEGKSLVRVSSRMQHLVDFTRRKSAHNAIVRDLMMMENQIPLFLLRKLLELENNCVSNQAEEAFAAMVSGFCAEISPLKIMAFSAKEFAESGHLLEVLYRMMVPRPNAKEDQEFDQEEPDGIEPQRSEPSTTDYCNQIRSLLSSLSSFFSSVISSPPFRRLRSLLISRPLKFLLKLPWKILTSLPLFSFLKTPIEFLALSGEKNEDGTSSNKDASISKPPLMEELHIPSVTDLCNAGITLSLSTGGISSIQFDPSTGSLSLPSISLDVNSEIILRNLVAFEAASAPGPLIFTRYTELMNGIIDTDKDVALMREKGILVNRLKSDKEVAELWNGISRSVRLTEVEGLDRVIEEVNKYYGRSWRVVMAKLVREYVYGWWRGLTVLAAVALLLLTGVQAFCSVYVCRRWLAITAAPVG</sequence>
<dbReference type="Proteomes" id="UP000017836">
    <property type="component" value="Unassembled WGS sequence"/>
</dbReference>
<dbReference type="PANTHER" id="PTHR31170:SF25">
    <property type="entry name" value="BNAA09G04570D PROTEIN"/>
    <property type="match status" value="1"/>
</dbReference>
<protein>
    <submittedName>
        <fullName evidence="3">Uncharacterized protein</fullName>
    </submittedName>
</protein>
<feature type="compositionally biased region" description="Acidic residues" evidence="1">
    <location>
        <begin position="266"/>
        <end position="275"/>
    </location>
</feature>
<evidence type="ECO:0000313" key="3">
    <source>
        <dbReference type="EMBL" id="ERN14279.1"/>
    </source>
</evidence>
<evidence type="ECO:0000256" key="2">
    <source>
        <dbReference type="SAM" id="Phobius"/>
    </source>
</evidence>
<dbReference type="EMBL" id="KI392557">
    <property type="protein sequence ID" value="ERN14279.1"/>
    <property type="molecule type" value="Genomic_DNA"/>
</dbReference>
<feature type="transmembrane region" description="Helical" evidence="2">
    <location>
        <begin position="530"/>
        <end position="556"/>
    </location>
</feature>
<feature type="region of interest" description="Disordered" evidence="1">
    <location>
        <begin position="264"/>
        <end position="286"/>
    </location>
</feature>
<keyword evidence="2" id="KW-0812">Transmembrane</keyword>
<dbReference type="KEGG" id="atr:18442535"/>
<evidence type="ECO:0000256" key="1">
    <source>
        <dbReference type="SAM" id="MobiDB-lite"/>
    </source>
</evidence>
<organism evidence="3 4">
    <name type="scientific">Amborella trichopoda</name>
    <dbReference type="NCBI Taxonomy" id="13333"/>
    <lineage>
        <taxon>Eukaryota</taxon>
        <taxon>Viridiplantae</taxon>
        <taxon>Streptophyta</taxon>
        <taxon>Embryophyta</taxon>
        <taxon>Tracheophyta</taxon>
        <taxon>Spermatophyta</taxon>
        <taxon>Magnoliopsida</taxon>
        <taxon>Amborellales</taxon>
        <taxon>Amborellaceae</taxon>
        <taxon>Amborella</taxon>
    </lineage>
</organism>
<keyword evidence="2" id="KW-0472">Membrane</keyword>
<dbReference type="OrthoDB" id="2356035at2759"/>
<dbReference type="Gramene" id="ERN14279">
    <property type="protein sequence ID" value="ERN14279"/>
    <property type="gene ID" value="AMTR_s00033p00171210"/>
</dbReference>
<dbReference type="OMA" id="GFSAMKQ"/>
<name>U5CVX5_AMBTC</name>
<dbReference type="PANTHER" id="PTHR31170">
    <property type="entry name" value="BNAC04G53230D PROTEIN"/>
    <property type="match status" value="1"/>
</dbReference>
<proteinExistence type="predicted"/>
<dbReference type="AlphaFoldDB" id="U5CVX5"/>
<reference evidence="4" key="1">
    <citation type="journal article" date="2013" name="Science">
        <title>The Amborella genome and the evolution of flowering plants.</title>
        <authorList>
            <consortium name="Amborella Genome Project"/>
        </authorList>
    </citation>
    <scope>NUCLEOTIDE SEQUENCE [LARGE SCALE GENOMIC DNA]</scope>
</reference>
<dbReference type="eggNOG" id="ENOG502QPIE">
    <property type="taxonomic scope" value="Eukaryota"/>
</dbReference>
<keyword evidence="2" id="KW-1133">Transmembrane helix</keyword>
<dbReference type="Pfam" id="PF03140">
    <property type="entry name" value="DUF247"/>
    <property type="match status" value="1"/>
</dbReference>
<evidence type="ECO:0000313" key="4">
    <source>
        <dbReference type="Proteomes" id="UP000017836"/>
    </source>
</evidence>
<gene>
    <name evidence="3" type="ORF">AMTR_s00033p00171210</name>
</gene>
<dbReference type="InterPro" id="IPR004158">
    <property type="entry name" value="DUF247_pln"/>
</dbReference>